<evidence type="ECO:0000313" key="1">
    <source>
        <dbReference type="EMBL" id="KAA2217868.1"/>
    </source>
</evidence>
<sequence>MQEYNKEVEKFSTRELYPNQKSAYEKNGDLVLFYLPGKLHERYAKVDLKSHVFDIKYSMFLNTDDLLEINHFKYFLPKKYSTFYKYPIGRSGTAGGDFFTLIEFNELGLVKSIEKNLPDAKNKYLYHYNKYGQLLRIAEDKMIDKILLENIYDENGRLISQKKNTRDIQSEREFSYDKNDNILVENIKEKIIAPNGKVVKNETYTLHYRYGSKGQIVRKYTENENHVVEFQYDPTSDTLMNIVEYYGISDKGDAKKWVNHFTKTTYTYNKDQITGENKYEYNIVNASVLADKKWTPISVEQQKALAWKKFKEESETPLSEIEKKYQYETSAIHTEINTYNFSNQFKNGKTEINKELVDSEKIKFILDNNGRITQKEISNTKKNSSEVQVFYY</sequence>
<dbReference type="RefSeq" id="WP_149835336.1">
    <property type="nucleotide sequence ID" value="NZ_VUNZ01000004.1"/>
</dbReference>
<name>A0A5B2TV84_9FLAO</name>
<dbReference type="AlphaFoldDB" id="A0A5B2TV84"/>
<dbReference type="Gene3D" id="2.180.10.10">
    <property type="entry name" value="RHS repeat-associated core"/>
    <property type="match status" value="1"/>
</dbReference>
<dbReference type="EMBL" id="VUNZ01000004">
    <property type="protein sequence ID" value="KAA2217868.1"/>
    <property type="molecule type" value="Genomic_DNA"/>
</dbReference>
<gene>
    <name evidence="1" type="ORF">FW780_19785</name>
</gene>
<dbReference type="OrthoDB" id="1245701at2"/>
<organism evidence="1 2">
    <name type="scientific">Chryseobacterium sediminis</name>
    <dbReference type="NCBI Taxonomy" id="1679494"/>
    <lineage>
        <taxon>Bacteria</taxon>
        <taxon>Pseudomonadati</taxon>
        <taxon>Bacteroidota</taxon>
        <taxon>Flavobacteriia</taxon>
        <taxon>Flavobacteriales</taxon>
        <taxon>Weeksellaceae</taxon>
        <taxon>Chryseobacterium group</taxon>
        <taxon>Chryseobacterium</taxon>
    </lineage>
</organism>
<accession>A0A5B2TV84</accession>
<evidence type="ECO:0000313" key="2">
    <source>
        <dbReference type="Proteomes" id="UP000323082"/>
    </source>
</evidence>
<protein>
    <recommendedName>
        <fullName evidence="3">RHS repeat protein</fullName>
    </recommendedName>
</protein>
<proteinExistence type="predicted"/>
<reference evidence="1 2" key="1">
    <citation type="journal article" date="2015" name="Int. J. Syst. Evol. Microbiol.">
        <title>Chryseobacterium sediminis sp. nov., isolated from a river sediment.</title>
        <authorList>
            <person name="Kampfer P."/>
            <person name="Busse H.J."/>
            <person name="McInroy J.A."/>
            <person name="Glaeser S.P."/>
        </authorList>
    </citation>
    <scope>NUCLEOTIDE SEQUENCE [LARGE SCALE GENOMIC DNA]</scope>
    <source>
        <strain evidence="1 2">IMT-174</strain>
    </source>
</reference>
<comment type="caution">
    <text evidence="1">The sequence shown here is derived from an EMBL/GenBank/DDBJ whole genome shotgun (WGS) entry which is preliminary data.</text>
</comment>
<evidence type="ECO:0008006" key="3">
    <source>
        <dbReference type="Google" id="ProtNLM"/>
    </source>
</evidence>
<dbReference type="Proteomes" id="UP000323082">
    <property type="component" value="Unassembled WGS sequence"/>
</dbReference>